<dbReference type="EMBL" id="WOTH01000001">
    <property type="protein sequence ID" value="NHO52488.1"/>
    <property type="molecule type" value="Genomic_DNA"/>
</dbReference>
<keyword evidence="14 15" id="KW-0472">Membrane</keyword>
<dbReference type="EC" id="2.7.13.3" evidence="3"/>
<evidence type="ECO:0000256" key="10">
    <source>
        <dbReference type="ARBA" id="ARBA00022777"/>
    </source>
</evidence>
<evidence type="ECO:0000256" key="11">
    <source>
        <dbReference type="ARBA" id="ARBA00022840"/>
    </source>
</evidence>
<keyword evidence="11" id="KW-0067">ATP-binding</keyword>
<dbReference type="Gene3D" id="6.10.340.10">
    <property type="match status" value="1"/>
</dbReference>
<feature type="transmembrane region" description="Helical" evidence="15">
    <location>
        <begin position="25"/>
        <end position="49"/>
    </location>
</feature>
<proteinExistence type="predicted"/>
<feature type="domain" description="HAMP" evidence="17">
    <location>
        <begin position="194"/>
        <end position="246"/>
    </location>
</feature>
<dbReference type="CDD" id="cd00082">
    <property type="entry name" value="HisKA"/>
    <property type="match status" value="1"/>
</dbReference>
<dbReference type="RefSeq" id="WP_166312621.1">
    <property type="nucleotide sequence ID" value="NZ_WOTH01000001.1"/>
</dbReference>
<dbReference type="SUPFAM" id="SSF55874">
    <property type="entry name" value="ATPase domain of HSP90 chaperone/DNA topoisomerase II/histidine kinase"/>
    <property type="match status" value="1"/>
</dbReference>
<dbReference type="PRINTS" id="PR00344">
    <property type="entry name" value="BCTRLSENSOR"/>
</dbReference>
<dbReference type="Pfam" id="PF00672">
    <property type="entry name" value="HAMP"/>
    <property type="match status" value="1"/>
</dbReference>
<comment type="subcellular location">
    <subcellularLocation>
        <location evidence="2">Cell inner membrane</location>
        <topology evidence="2">Multi-pass membrane protein</topology>
    </subcellularLocation>
</comment>
<feature type="domain" description="Histidine kinase" evidence="16">
    <location>
        <begin position="254"/>
        <end position="454"/>
    </location>
</feature>
<evidence type="ECO:0000256" key="6">
    <source>
        <dbReference type="ARBA" id="ARBA00022553"/>
    </source>
</evidence>
<name>A0A967B8M0_9PROT</name>
<keyword evidence="19" id="KW-1185">Reference proteome</keyword>
<keyword evidence="9" id="KW-0547">Nucleotide-binding</keyword>
<evidence type="ECO:0000256" key="15">
    <source>
        <dbReference type="SAM" id="Phobius"/>
    </source>
</evidence>
<evidence type="ECO:0000313" key="18">
    <source>
        <dbReference type="EMBL" id="NHO52488.1"/>
    </source>
</evidence>
<evidence type="ECO:0000256" key="14">
    <source>
        <dbReference type="ARBA" id="ARBA00023136"/>
    </source>
</evidence>
<dbReference type="InterPro" id="IPR050980">
    <property type="entry name" value="2C_sensor_his_kinase"/>
</dbReference>
<dbReference type="PROSITE" id="PS50885">
    <property type="entry name" value="HAMP"/>
    <property type="match status" value="1"/>
</dbReference>
<dbReference type="AlphaFoldDB" id="A0A967B8M0"/>
<dbReference type="SMART" id="SM00304">
    <property type="entry name" value="HAMP"/>
    <property type="match status" value="1"/>
</dbReference>
<gene>
    <name evidence="18" type="ORF">GOB87_00705</name>
</gene>
<evidence type="ECO:0000313" key="19">
    <source>
        <dbReference type="Proteomes" id="UP000597459"/>
    </source>
</evidence>
<organism evidence="18 19">
    <name type="scientific">Acetobacter estunensis</name>
    <dbReference type="NCBI Taxonomy" id="104097"/>
    <lineage>
        <taxon>Bacteria</taxon>
        <taxon>Pseudomonadati</taxon>
        <taxon>Pseudomonadota</taxon>
        <taxon>Alphaproteobacteria</taxon>
        <taxon>Acetobacterales</taxon>
        <taxon>Acetobacteraceae</taxon>
        <taxon>Acetobacter</taxon>
    </lineage>
</organism>
<sequence length="454" mass="50768">MRGFRTFWSDEQFERSVRRVLPRSFLARALLIVLIPMLVTEGIALELFYGTYLRVMSRRMSDSVVADIALSLDLMERYRGGGDRAWLARQMLARTQLDMQWRQGSRLLRTGSTHVIGPMDEDLAHALQAAIARPFFVDWLTDEHRVYIRIQLPDGVLSVDTPRKRLDVGQLWLFVLWAIGSSLLLFAIAALFMRNQVRAIRRLGKAAEQFGLGRDVEPIRPEGAREVRRAAVAFNRMRDRISRFVMQRTAVLAGVSHDLRTPLTRLRLSLAMLPQSGVVDAATLREDVVDMVADVTEMERMIEGYLSFARGEGAETPVELDIGALLDDVAMAARRGGARIRGVSHDADLMLEARPDAMRRMLMNVVENARRLDAGIWISGRAEGRNVVIEVDDDGPGIPAVQREEVFRAFASGAQGGTGLGLTIVRDIVRAHGGEVRLAKSEHGGLNVRITLPR</sequence>
<dbReference type="GO" id="GO:0005886">
    <property type="term" value="C:plasma membrane"/>
    <property type="evidence" value="ECO:0007669"/>
    <property type="project" value="UniProtKB-SubCell"/>
</dbReference>
<dbReference type="PANTHER" id="PTHR44936:SF5">
    <property type="entry name" value="SENSOR HISTIDINE KINASE ENVZ"/>
    <property type="match status" value="1"/>
</dbReference>
<dbReference type="SUPFAM" id="SSF47384">
    <property type="entry name" value="Homodimeric domain of signal transducing histidine kinase"/>
    <property type="match status" value="1"/>
</dbReference>
<reference evidence="18" key="1">
    <citation type="submission" date="2019-11" db="EMBL/GenBank/DDBJ databases">
        <title>Description of new Acetobacter species.</title>
        <authorList>
            <person name="Cleenwerck I."/>
            <person name="Sombolestani A.S."/>
        </authorList>
    </citation>
    <scope>NUCLEOTIDE SEQUENCE</scope>
    <source>
        <strain evidence="18">LMG 1626</strain>
    </source>
</reference>
<evidence type="ECO:0000256" key="8">
    <source>
        <dbReference type="ARBA" id="ARBA00022692"/>
    </source>
</evidence>
<protein>
    <recommendedName>
        <fullName evidence="3">histidine kinase</fullName>
        <ecNumber evidence="3">2.7.13.3</ecNumber>
    </recommendedName>
</protein>
<feature type="transmembrane region" description="Helical" evidence="15">
    <location>
        <begin position="171"/>
        <end position="193"/>
    </location>
</feature>
<accession>A0A967B8M0</accession>
<comment type="caution">
    <text evidence="18">The sequence shown here is derived from an EMBL/GenBank/DDBJ whole genome shotgun (WGS) entry which is preliminary data.</text>
</comment>
<evidence type="ECO:0000256" key="9">
    <source>
        <dbReference type="ARBA" id="ARBA00022741"/>
    </source>
</evidence>
<dbReference type="InterPro" id="IPR003660">
    <property type="entry name" value="HAMP_dom"/>
</dbReference>
<comment type="catalytic activity">
    <reaction evidence="1">
        <text>ATP + protein L-histidine = ADP + protein N-phospho-L-histidine.</text>
        <dbReference type="EC" id="2.7.13.3"/>
    </reaction>
</comment>
<keyword evidence="13" id="KW-0902">Two-component regulatory system</keyword>
<dbReference type="InterPro" id="IPR003594">
    <property type="entry name" value="HATPase_dom"/>
</dbReference>
<dbReference type="InterPro" id="IPR005467">
    <property type="entry name" value="His_kinase_dom"/>
</dbReference>
<evidence type="ECO:0000256" key="4">
    <source>
        <dbReference type="ARBA" id="ARBA00022475"/>
    </source>
</evidence>
<keyword evidence="10" id="KW-0418">Kinase</keyword>
<evidence type="ECO:0000256" key="12">
    <source>
        <dbReference type="ARBA" id="ARBA00022989"/>
    </source>
</evidence>
<evidence type="ECO:0000256" key="3">
    <source>
        <dbReference type="ARBA" id="ARBA00012438"/>
    </source>
</evidence>
<dbReference type="GO" id="GO:0005524">
    <property type="term" value="F:ATP binding"/>
    <property type="evidence" value="ECO:0007669"/>
    <property type="project" value="UniProtKB-KW"/>
</dbReference>
<dbReference type="SMART" id="SM00388">
    <property type="entry name" value="HisKA"/>
    <property type="match status" value="1"/>
</dbReference>
<evidence type="ECO:0000256" key="7">
    <source>
        <dbReference type="ARBA" id="ARBA00022679"/>
    </source>
</evidence>
<evidence type="ECO:0000256" key="5">
    <source>
        <dbReference type="ARBA" id="ARBA00022519"/>
    </source>
</evidence>
<keyword evidence="8 15" id="KW-0812">Transmembrane</keyword>
<dbReference type="Pfam" id="PF00512">
    <property type="entry name" value="HisKA"/>
    <property type="match status" value="1"/>
</dbReference>
<dbReference type="PANTHER" id="PTHR44936">
    <property type="entry name" value="SENSOR PROTEIN CREC"/>
    <property type="match status" value="1"/>
</dbReference>
<evidence type="ECO:0000259" key="17">
    <source>
        <dbReference type="PROSITE" id="PS50885"/>
    </source>
</evidence>
<dbReference type="InterPro" id="IPR036890">
    <property type="entry name" value="HATPase_C_sf"/>
</dbReference>
<dbReference type="GO" id="GO:0000155">
    <property type="term" value="F:phosphorelay sensor kinase activity"/>
    <property type="evidence" value="ECO:0007669"/>
    <property type="project" value="InterPro"/>
</dbReference>
<evidence type="ECO:0000259" key="16">
    <source>
        <dbReference type="PROSITE" id="PS50109"/>
    </source>
</evidence>
<evidence type="ECO:0000256" key="13">
    <source>
        <dbReference type="ARBA" id="ARBA00023012"/>
    </source>
</evidence>
<dbReference type="PROSITE" id="PS50109">
    <property type="entry name" value="HIS_KIN"/>
    <property type="match status" value="1"/>
</dbReference>
<dbReference type="Gene3D" id="3.30.565.10">
    <property type="entry name" value="Histidine kinase-like ATPase, C-terminal domain"/>
    <property type="match status" value="1"/>
</dbReference>
<evidence type="ECO:0000256" key="1">
    <source>
        <dbReference type="ARBA" id="ARBA00000085"/>
    </source>
</evidence>
<dbReference type="InterPro" id="IPR004358">
    <property type="entry name" value="Sig_transdc_His_kin-like_C"/>
</dbReference>
<keyword evidence="7" id="KW-0808">Transferase</keyword>
<dbReference type="InterPro" id="IPR036097">
    <property type="entry name" value="HisK_dim/P_sf"/>
</dbReference>
<dbReference type="Gene3D" id="1.10.287.130">
    <property type="match status" value="1"/>
</dbReference>
<dbReference type="InterPro" id="IPR003661">
    <property type="entry name" value="HisK_dim/P_dom"/>
</dbReference>
<dbReference type="SMART" id="SM00387">
    <property type="entry name" value="HATPase_c"/>
    <property type="match status" value="1"/>
</dbReference>
<keyword evidence="4" id="KW-1003">Cell membrane</keyword>
<evidence type="ECO:0000256" key="2">
    <source>
        <dbReference type="ARBA" id="ARBA00004429"/>
    </source>
</evidence>
<keyword evidence="5" id="KW-0997">Cell inner membrane</keyword>
<dbReference type="Pfam" id="PF02518">
    <property type="entry name" value="HATPase_c"/>
    <property type="match status" value="1"/>
</dbReference>
<dbReference type="CDD" id="cd00075">
    <property type="entry name" value="HATPase"/>
    <property type="match status" value="1"/>
</dbReference>
<dbReference type="Proteomes" id="UP000597459">
    <property type="component" value="Unassembled WGS sequence"/>
</dbReference>
<dbReference type="CDD" id="cd06225">
    <property type="entry name" value="HAMP"/>
    <property type="match status" value="1"/>
</dbReference>
<keyword evidence="12 15" id="KW-1133">Transmembrane helix</keyword>
<keyword evidence="6" id="KW-0597">Phosphoprotein</keyword>